<dbReference type="EMBL" id="CP036433">
    <property type="protein sequence ID" value="QDU98789.1"/>
    <property type="molecule type" value="Genomic_DNA"/>
</dbReference>
<keyword evidence="8" id="KW-0378">Hydrolase</keyword>
<reference evidence="8 9" key="1">
    <citation type="submission" date="2019-02" db="EMBL/GenBank/DDBJ databases">
        <title>Deep-cultivation of Planctomycetes and their phenomic and genomic characterization uncovers novel biology.</title>
        <authorList>
            <person name="Wiegand S."/>
            <person name="Jogler M."/>
            <person name="Boedeker C."/>
            <person name="Pinto D."/>
            <person name="Vollmers J."/>
            <person name="Rivas-Marin E."/>
            <person name="Kohn T."/>
            <person name="Peeters S.H."/>
            <person name="Heuer A."/>
            <person name="Rast P."/>
            <person name="Oberbeckmann S."/>
            <person name="Bunk B."/>
            <person name="Jeske O."/>
            <person name="Meyerdierks A."/>
            <person name="Storesund J.E."/>
            <person name="Kallscheuer N."/>
            <person name="Luecker S."/>
            <person name="Lage O.M."/>
            <person name="Pohl T."/>
            <person name="Merkel B.J."/>
            <person name="Hornburger P."/>
            <person name="Mueller R.-W."/>
            <person name="Bruemmer F."/>
            <person name="Labrenz M."/>
            <person name="Spormann A.M."/>
            <person name="Op den Camp H."/>
            <person name="Overmann J."/>
            <person name="Amann R."/>
            <person name="Jetten M.S.M."/>
            <person name="Mascher T."/>
            <person name="Medema M.H."/>
            <person name="Devos D.P."/>
            <person name="Kaster A.-K."/>
            <person name="Ovreas L."/>
            <person name="Rohde M."/>
            <person name="Galperin M.Y."/>
            <person name="Jogler C."/>
        </authorList>
    </citation>
    <scope>NUCLEOTIDE SEQUENCE [LARGE SCALE GENOMIC DNA]</scope>
    <source>
        <strain evidence="8 9">Pla85_3_4</strain>
    </source>
</reference>
<dbReference type="AlphaFoldDB" id="A0A518E3X1"/>
<dbReference type="PROSITE" id="PS00092">
    <property type="entry name" value="N6_MTASE"/>
    <property type="match status" value="1"/>
</dbReference>
<keyword evidence="3" id="KW-0808">Transferase</keyword>
<evidence type="ECO:0000256" key="1">
    <source>
        <dbReference type="ARBA" id="ARBA00011900"/>
    </source>
</evidence>
<dbReference type="PANTHER" id="PTHR33841">
    <property type="entry name" value="DNA METHYLTRANSFERASE YEEA-RELATED"/>
    <property type="match status" value="1"/>
</dbReference>
<keyword evidence="2" id="KW-0489">Methyltransferase</keyword>
<keyword evidence="9" id="KW-1185">Reference proteome</keyword>
<gene>
    <name evidence="8" type="ORF">Pla8534_66630</name>
</gene>
<evidence type="ECO:0000259" key="7">
    <source>
        <dbReference type="Pfam" id="PF22654"/>
    </source>
</evidence>
<evidence type="ECO:0000256" key="5">
    <source>
        <dbReference type="ARBA" id="ARBA00047942"/>
    </source>
</evidence>
<dbReference type="PRINTS" id="PR00507">
    <property type="entry name" value="N12N6MTFRASE"/>
</dbReference>
<dbReference type="GO" id="GO:0009007">
    <property type="term" value="F:site-specific DNA-methyltransferase (adenine-specific) activity"/>
    <property type="evidence" value="ECO:0007669"/>
    <property type="project" value="UniProtKB-EC"/>
</dbReference>
<dbReference type="InterPro" id="IPR011639">
    <property type="entry name" value="MethylTrfase_TaqI-like_dom"/>
</dbReference>
<dbReference type="Pfam" id="PF22654">
    <property type="entry name" value="DUF7008"/>
    <property type="match status" value="1"/>
</dbReference>
<keyword evidence="4" id="KW-0949">S-adenosyl-L-methionine</keyword>
<dbReference type="Proteomes" id="UP000317648">
    <property type="component" value="Chromosome"/>
</dbReference>
<evidence type="ECO:0000256" key="2">
    <source>
        <dbReference type="ARBA" id="ARBA00022603"/>
    </source>
</evidence>
<accession>A0A518E3X1</accession>
<dbReference type="OrthoDB" id="249114at2"/>
<dbReference type="GO" id="GO:0032259">
    <property type="term" value="P:methylation"/>
    <property type="evidence" value="ECO:0007669"/>
    <property type="project" value="UniProtKB-KW"/>
</dbReference>
<dbReference type="InterPro" id="IPR050953">
    <property type="entry name" value="N4_N6_ade-DNA_methylase"/>
</dbReference>
<evidence type="ECO:0000259" key="6">
    <source>
        <dbReference type="Pfam" id="PF07669"/>
    </source>
</evidence>
<dbReference type="RefSeq" id="WP_145058311.1">
    <property type="nucleotide sequence ID" value="NZ_CP036433.1"/>
</dbReference>
<dbReference type="GO" id="GO:0016787">
    <property type="term" value="F:hydrolase activity"/>
    <property type="evidence" value="ECO:0007669"/>
    <property type="project" value="UniProtKB-KW"/>
</dbReference>
<organism evidence="8 9">
    <name type="scientific">Lignipirellula cremea</name>
    <dbReference type="NCBI Taxonomy" id="2528010"/>
    <lineage>
        <taxon>Bacteria</taxon>
        <taxon>Pseudomonadati</taxon>
        <taxon>Planctomycetota</taxon>
        <taxon>Planctomycetia</taxon>
        <taxon>Pirellulales</taxon>
        <taxon>Pirellulaceae</taxon>
        <taxon>Lignipirellula</taxon>
    </lineage>
</organism>
<dbReference type="InterPro" id="IPR054277">
    <property type="entry name" value="DUF7008"/>
</dbReference>
<proteinExistence type="predicted"/>
<dbReference type="Gene3D" id="3.40.50.150">
    <property type="entry name" value="Vaccinia Virus protein VP39"/>
    <property type="match status" value="1"/>
</dbReference>
<dbReference type="PANTHER" id="PTHR33841:SF1">
    <property type="entry name" value="DNA METHYLTRANSFERASE A"/>
    <property type="match status" value="1"/>
</dbReference>
<dbReference type="NCBIfam" id="NF033451">
    <property type="entry name" value="BREX_2_MTaseX"/>
    <property type="match status" value="1"/>
</dbReference>
<dbReference type="InterPro" id="IPR029063">
    <property type="entry name" value="SAM-dependent_MTases_sf"/>
</dbReference>
<dbReference type="Pfam" id="PF07669">
    <property type="entry name" value="Eco57I"/>
    <property type="match status" value="1"/>
</dbReference>
<name>A0A518E3X1_9BACT</name>
<evidence type="ECO:0000256" key="4">
    <source>
        <dbReference type="ARBA" id="ARBA00022691"/>
    </source>
</evidence>
<comment type="catalytic activity">
    <reaction evidence="5">
        <text>a 2'-deoxyadenosine in DNA + S-adenosyl-L-methionine = an N(6)-methyl-2'-deoxyadenosine in DNA + S-adenosyl-L-homocysteine + H(+)</text>
        <dbReference type="Rhea" id="RHEA:15197"/>
        <dbReference type="Rhea" id="RHEA-COMP:12418"/>
        <dbReference type="Rhea" id="RHEA-COMP:12419"/>
        <dbReference type="ChEBI" id="CHEBI:15378"/>
        <dbReference type="ChEBI" id="CHEBI:57856"/>
        <dbReference type="ChEBI" id="CHEBI:59789"/>
        <dbReference type="ChEBI" id="CHEBI:90615"/>
        <dbReference type="ChEBI" id="CHEBI:90616"/>
        <dbReference type="EC" id="2.1.1.72"/>
    </reaction>
</comment>
<evidence type="ECO:0000313" key="9">
    <source>
        <dbReference type="Proteomes" id="UP000317648"/>
    </source>
</evidence>
<protein>
    <recommendedName>
        <fullName evidence="1">site-specific DNA-methyltransferase (adenine-specific)</fullName>
        <ecNumber evidence="1">2.1.1.72</ecNumber>
    </recommendedName>
</protein>
<dbReference type="GO" id="GO:0006304">
    <property type="term" value="P:DNA modification"/>
    <property type="evidence" value="ECO:0007669"/>
    <property type="project" value="InterPro"/>
</dbReference>
<evidence type="ECO:0000313" key="8">
    <source>
        <dbReference type="EMBL" id="QDU98789.1"/>
    </source>
</evidence>
<dbReference type="InterPro" id="IPR002052">
    <property type="entry name" value="DNA_methylase_N6_adenine_CS"/>
</dbReference>
<dbReference type="EC" id="2.1.1.72" evidence="1"/>
<dbReference type="KEGG" id="lcre:Pla8534_66630"/>
<feature type="domain" description="Type II methyltransferase M.TaqI-like" evidence="6">
    <location>
        <begin position="292"/>
        <end position="469"/>
    </location>
</feature>
<dbReference type="GO" id="GO:0003676">
    <property type="term" value="F:nucleic acid binding"/>
    <property type="evidence" value="ECO:0007669"/>
    <property type="project" value="InterPro"/>
</dbReference>
<dbReference type="REBASE" id="355337">
    <property type="entry name" value="Pba8534ORF66630P"/>
</dbReference>
<sequence>MIDRKALLSDLQSLLKRLEADLLERSESADVPDVGQALRTEYDRAKQAERTAQNYEDWRSDAITQAAAAWVLSCVFVRFLEDNKLIDPPKIAGPKERLQQARDEHTLYFQDSERAKLTDREYLLSVFDELAKLPGTKDVFGEHNPIRELPNWLSGDAAGELLRFFQKIEANSGDLIHDFTDPEWDTRFLGDLYQDLSESARKKYALLQTPEFVEEFILDRTLDPALDEFGLDAPPVTDRQNIPFTDPGFRMIDPACGSGHFLLGAFPRILNRWQKQEPGGKIRDHVQRTLDCIHGVDVNPYAIAIARFRLLLKAMKASGINRLSDAPGFRFNLACGDSLLHAPLRGGQQVFDWELTSDDAECEHAYQSEDLADLKRMLRSGLYHAVVANPPYITPKDRQLNQRYRKRFEACHMKYSLAVPFLERIFRMAVASGFTGQITSNSFMKREFGKKLIEQLLPQLDLTHVIDTSGAYIPGHGTPTVILFGQHRSPSRDSVRTVMGIRGEPRTPDDPSQGEVWNAIVNQIDQPGSQSEFVSVGDSLRELFHCHPWSIGGGGAAELKEGLDEVQSERLGKLAIAIGISAVTGEDELFMQPTSVLRRMQIEMRRPLIEGDVVRDWTFTDPVSSIWMYGDDFQLHPLESLAATARLFWKYRAAIYWRKRFGTPLVERGLKWYEWQELYSDKLRTPLSIVFAFVATHNHFVLDRGGKVFNRSAPVIKLPEDATEEDHLGLLGILNSSTACFWMKQIFHDKGSTVDSTGARQTTVAFENFREFTGTGLKKFPLPSGRPESRAFYLDARSRKIADNLLPGVLLAKGFADKASLDGYRKMYFEMLQQMISDQEELDWECYNLYDLVESDLRPSENAPPITLGERAFEIVLARKMAEGEAQTTWFERHGSTPITELPSDWPEDYKRLVERRIELIEIDRNIGLIEQPEYKRRWNTEPWDSQLERACRQWLLGRLESYFDSDGRMNETGKSTAQLDFAMSSIAKIADIAGRDETFLEVGQLYRDDAAFDVQRLVEELVAAEHVPVLPILRYKAPGVRKRKEWEKTWELQRQEDAIDTRTQLLKDEPQYLTEDQARDLKQREIGDIPVPPKYKSSDFISTGGARYWALRGKLDVPKERWVSFPHCEGPDGTLVIAWAGYDHLQLARAISAYFVDIQERLGGRDDPRLVPLLACIIELLPWLKQWHHDLDPDYNQRMDEVFEGFITEEAKNLGLTIDEIKAWQPPKRTSRAKKA</sequence>
<evidence type="ECO:0000256" key="3">
    <source>
        <dbReference type="ARBA" id="ARBA00022679"/>
    </source>
</evidence>
<dbReference type="SUPFAM" id="SSF53335">
    <property type="entry name" value="S-adenosyl-L-methionine-dependent methyltransferases"/>
    <property type="match status" value="1"/>
</dbReference>
<feature type="domain" description="DUF7008" evidence="7">
    <location>
        <begin position="835"/>
        <end position="1234"/>
    </location>
</feature>